<feature type="non-terminal residue" evidence="1">
    <location>
        <position position="73"/>
    </location>
</feature>
<dbReference type="Proteomes" id="UP000814140">
    <property type="component" value="Unassembled WGS sequence"/>
</dbReference>
<organism evidence="1 2">
    <name type="scientific">Artomyces pyxidatus</name>
    <dbReference type="NCBI Taxonomy" id="48021"/>
    <lineage>
        <taxon>Eukaryota</taxon>
        <taxon>Fungi</taxon>
        <taxon>Dikarya</taxon>
        <taxon>Basidiomycota</taxon>
        <taxon>Agaricomycotina</taxon>
        <taxon>Agaricomycetes</taxon>
        <taxon>Russulales</taxon>
        <taxon>Auriscalpiaceae</taxon>
        <taxon>Artomyces</taxon>
    </lineage>
</organism>
<gene>
    <name evidence="1" type="ORF">BV25DRAFT_1770221</name>
</gene>
<comment type="caution">
    <text evidence="1">The sequence shown here is derived from an EMBL/GenBank/DDBJ whole genome shotgun (WGS) entry which is preliminary data.</text>
</comment>
<evidence type="ECO:0000313" key="1">
    <source>
        <dbReference type="EMBL" id="KAI0055705.1"/>
    </source>
</evidence>
<name>A0ACB8SI17_9AGAM</name>
<proteinExistence type="predicted"/>
<accession>A0ACB8SI17</accession>
<evidence type="ECO:0000313" key="2">
    <source>
        <dbReference type="Proteomes" id="UP000814140"/>
    </source>
</evidence>
<protein>
    <submittedName>
        <fullName evidence="1">Uncharacterized protein</fullName>
    </submittedName>
</protein>
<dbReference type="EMBL" id="MU277282">
    <property type="protein sequence ID" value="KAI0055705.1"/>
    <property type="molecule type" value="Genomic_DNA"/>
</dbReference>
<sequence>IALLNEVPADDAVIVTALTEVPFCCHADLLTMTRTHLVGVALKLNTCLPAVLHIDLDPTRSDAYIRGAIELLV</sequence>
<reference evidence="1" key="2">
    <citation type="journal article" date="2022" name="New Phytol.">
        <title>Evolutionary transition to the ectomycorrhizal habit in the genomes of a hyperdiverse lineage of mushroom-forming fungi.</title>
        <authorList>
            <person name="Looney B."/>
            <person name="Miyauchi S."/>
            <person name="Morin E."/>
            <person name="Drula E."/>
            <person name="Courty P.E."/>
            <person name="Kohler A."/>
            <person name="Kuo A."/>
            <person name="LaButti K."/>
            <person name="Pangilinan J."/>
            <person name="Lipzen A."/>
            <person name="Riley R."/>
            <person name="Andreopoulos W."/>
            <person name="He G."/>
            <person name="Johnson J."/>
            <person name="Nolan M."/>
            <person name="Tritt A."/>
            <person name="Barry K.W."/>
            <person name="Grigoriev I.V."/>
            <person name="Nagy L.G."/>
            <person name="Hibbett D."/>
            <person name="Henrissat B."/>
            <person name="Matheny P.B."/>
            <person name="Labbe J."/>
            <person name="Martin F.M."/>
        </authorList>
    </citation>
    <scope>NUCLEOTIDE SEQUENCE</scope>
    <source>
        <strain evidence="1">HHB10654</strain>
    </source>
</reference>
<reference evidence="1" key="1">
    <citation type="submission" date="2021-03" db="EMBL/GenBank/DDBJ databases">
        <authorList>
            <consortium name="DOE Joint Genome Institute"/>
            <person name="Ahrendt S."/>
            <person name="Looney B.P."/>
            <person name="Miyauchi S."/>
            <person name="Morin E."/>
            <person name="Drula E."/>
            <person name="Courty P.E."/>
            <person name="Chicoki N."/>
            <person name="Fauchery L."/>
            <person name="Kohler A."/>
            <person name="Kuo A."/>
            <person name="Labutti K."/>
            <person name="Pangilinan J."/>
            <person name="Lipzen A."/>
            <person name="Riley R."/>
            <person name="Andreopoulos W."/>
            <person name="He G."/>
            <person name="Johnson J."/>
            <person name="Barry K.W."/>
            <person name="Grigoriev I.V."/>
            <person name="Nagy L."/>
            <person name="Hibbett D."/>
            <person name="Henrissat B."/>
            <person name="Matheny P.B."/>
            <person name="Labbe J."/>
            <person name="Martin F."/>
        </authorList>
    </citation>
    <scope>NUCLEOTIDE SEQUENCE</scope>
    <source>
        <strain evidence="1">HHB10654</strain>
    </source>
</reference>
<feature type="non-terminal residue" evidence="1">
    <location>
        <position position="1"/>
    </location>
</feature>
<keyword evidence="2" id="KW-1185">Reference proteome</keyword>